<dbReference type="Proteomes" id="UP000663760">
    <property type="component" value="Chromosome 8"/>
</dbReference>
<gene>
    <name evidence="1" type="ORF">SI8410_08011511</name>
</gene>
<proteinExistence type="predicted"/>
<accession>A0A7I8KSL8</accession>
<organism evidence="1 2">
    <name type="scientific">Spirodela intermedia</name>
    <name type="common">Intermediate duckweed</name>
    <dbReference type="NCBI Taxonomy" id="51605"/>
    <lineage>
        <taxon>Eukaryota</taxon>
        <taxon>Viridiplantae</taxon>
        <taxon>Streptophyta</taxon>
        <taxon>Embryophyta</taxon>
        <taxon>Tracheophyta</taxon>
        <taxon>Spermatophyta</taxon>
        <taxon>Magnoliopsida</taxon>
        <taxon>Liliopsida</taxon>
        <taxon>Araceae</taxon>
        <taxon>Lemnoideae</taxon>
        <taxon>Spirodela</taxon>
    </lineage>
</organism>
<name>A0A7I8KSL8_SPIIN</name>
<protein>
    <submittedName>
        <fullName evidence="1">Uncharacterized protein</fullName>
    </submittedName>
</protein>
<sequence length="60" mass="6545">MKWVVKLSPAAVTQRSGKTATLQLSDGCHPTERSWMEVGHVSGASFSSPRSKKRLFIASI</sequence>
<evidence type="ECO:0000313" key="1">
    <source>
        <dbReference type="EMBL" id="CAA7400833.1"/>
    </source>
</evidence>
<reference evidence="1" key="1">
    <citation type="submission" date="2020-02" db="EMBL/GenBank/DDBJ databases">
        <authorList>
            <person name="Scholz U."/>
            <person name="Mascher M."/>
            <person name="Fiebig A."/>
        </authorList>
    </citation>
    <scope>NUCLEOTIDE SEQUENCE</scope>
</reference>
<keyword evidence="2" id="KW-1185">Reference proteome</keyword>
<evidence type="ECO:0000313" key="2">
    <source>
        <dbReference type="Proteomes" id="UP000663760"/>
    </source>
</evidence>
<dbReference type="EMBL" id="LR746271">
    <property type="protein sequence ID" value="CAA7400833.1"/>
    <property type="molecule type" value="Genomic_DNA"/>
</dbReference>
<dbReference type="AlphaFoldDB" id="A0A7I8KSL8"/>